<dbReference type="Proteomes" id="UP000217199">
    <property type="component" value="Unassembled WGS sequence"/>
</dbReference>
<dbReference type="InterPro" id="IPR000757">
    <property type="entry name" value="Beta-glucanase-like"/>
</dbReference>
<dbReference type="InterPro" id="IPR050546">
    <property type="entry name" value="Glycosyl_Hydrlase_16"/>
</dbReference>
<dbReference type="EMBL" id="NBII01000004">
    <property type="protein sequence ID" value="PAV19495.1"/>
    <property type="molecule type" value="Genomic_DNA"/>
</dbReference>
<keyword evidence="3" id="KW-0378">Hydrolase</keyword>
<sequence length="379" mass="41035">MVALRSVSFLFTTIAAVNLQRVLAQSSEAHWQLVQEHSGANFLNNWIFYNGIDANNTGNVLFQTKEQAQQQNLTFLNSAGNYVIKVDNTTDGRNNPTFGRPSVKLLSSYTFSSGNLLLFDAVHMPYGCSVWPAFWSQGQAWPDDGEIDIIEGVNLQPRNRISLHTLNGCKHPDSSLSSSIETGTLISTDCFNQTNFNQGCIVEVPGNSYGADFAQSGGGVYAMNWNDTGIFFWFFPRGSIPADLPSASPNPDSWGLPTATYPASSCDTKQFIKPQTLILGTTICGNYAGQSSVYQQTCGSGSCLDLVQIPDNYNNAYFEIAYIKLFSKTTETTSTSTSSLSQTLVVTSSTSSSSSSVPSGQADQSNGARILFSIVLCCI</sequence>
<dbReference type="OrthoDB" id="192832at2759"/>
<dbReference type="Gene3D" id="2.60.120.200">
    <property type="match status" value="1"/>
</dbReference>
<dbReference type="GO" id="GO:0004553">
    <property type="term" value="F:hydrolase activity, hydrolyzing O-glycosyl compounds"/>
    <property type="evidence" value="ECO:0007669"/>
    <property type="project" value="InterPro"/>
</dbReference>
<name>A0A286UJ42_9AGAM</name>
<proteinExistence type="predicted"/>
<dbReference type="GO" id="GO:0009251">
    <property type="term" value="P:glucan catabolic process"/>
    <property type="evidence" value="ECO:0007669"/>
    <property type="project" value="TreeGrafter"/>
</dbReference>
<dbReference type="PANTHER" id="PTHR10963">
    <property type="entry name" value="GLYCOSYL HYDROLASE-RELATED"/>
    <property type="match status" value="1"/>
</dbReference>
<comment type="caution">
    <text evidence="3">The sequence shown here is derived from an EMBL/GenBank/DDBJ whole genome shotgun (WGS) entry which is preliminary data.</text>
</comment>
<dbReference type="InParanoid" id="A0A286UJ42"/>
<feature type="domain" description="GH16" evidence="2">
    <location>
        <begin position="29"/>
        <end position="296"/>
    </location>
</feature>
<dbReference type="STRING" id="2282107.A0A286UJ42"/>
<feature type="signal peptide" evidence="1">
    <location>
        <begin position="1"/>
        <end position="24"/>
    </location>
</feature>
<reference evidence="3 4" key="1">
    <citation type="journal article" date="2017" name="Mol. Ecol.">
        <title>Comparative and population genomic landscape of Phellinus noxius: A hypervariable fungus causing root rot in trees.</title>
        <authorList>
            <person name="Chung C.L."/>
            <person name="Lee T.J."/>
            <person name="Akiba M."/>
            <person name="Lee H.H."/>
            <person name="Kuo T.H."/>
            <person name="Liu D."/>
            <person name="Ke H.M."/>
            <person name="Yokoi T."/>
            <person name="Roa M.B."/>
            <person name="Lu M.J."/>
            <person name="Chang Y.Y."/>
            <person name="Ann P.J."/>
            <person name="Tsai J.N."/>
            <person name="Chen C.Y."/>
            <person name="Tzean S.S."/>
            <person name="Ota Y."/>
            <person name="Hattori T."/>
            <person name="Sahashi N."/>
            <person name="Liou R.F."/>
            <person name="Kikuchi T."/>
            <person name="Tsai I.J."/>
        </authorList>
    </citation>
    <scope>NUCLEOTIDE SEQUENCE [LARGE SCALE GENOMIC DNA]</scope>
    <source>
        <strain evidence="3 4">FFPRI411160</strain>
    </source>
</reference>
<dbReference type="PROSITE" id="PS51762">
    <property type="entry name" value="GH16_2"/>
    <property type="match status" value="1"/>
</dbReference>
<protein>
    <submittedName>
        <fullName evidence="3">Glycoside hydrolase family 16</fullName>
    </submittedName>
</protein>
<dbReference type="Pfam" id="PF26113">
    <property type="entry name" value="GH16_XgeA"/>
    <property type="match status" value="1"/>
</dbReference>
<evidence type="ECO:0000313" key="4">
    <source>
        <dbReference type="Proteomes" id="UP000217199"/>
    </source>
</evidence>
<dbReference type="AlphaFoldDB" id="A0A286UJ42"/>
<dbReference type="PANTHER" id="PTHR10963:SF24">
    <property type="entry name" value="GLYCOSIDASE C21B10.07-RELATED"/>
    <property type="match status" value="1"/>
</dbReference>
<dbReference type="CDD" id="cd02181">
    <property type="entry name" value="GH16_fungal_Lam16A_glucanase"/>
    <property type="match status" value="1"/>
</dbReference>
<organism evidence="3 4">
    <name type="scientific">Pyrrhoderma noxium</name>
    <dbReference type="NCBI Taxonomy" id="2282107"/>
    <lineage>
        <taxon>Eukaryota</taxon>
        <taxon>Fungi</taxon>
        <taxon>Dikarya</taxon>
        <taxon>Basidiomycota</taxon>
        <taxon>Agaricomycotina</taxon>
        <taxon>Agaricomycetes</taxon>
        <taxon>Hymenochaetales</taxon>
        <taxon>Hymenochaetaceae</taxon>
        <taxon>Pyrrhoderma</taxon>
    </lineage>
</organism>
<evidence type="ECO:0000259" key="2">
    <source>
        <dbReference type="PROSITE" id="PS51762"/>
    </source>
</evidence>
<dbReference type="SUPFAM" id="SSF49899">
    <property type="entry name" value="Concanavalin A-like lectins/glucanases"/>
    <property type="match status" value="1"/>
</dbReference>
<evidence type="ECO:0000256" key="1">
    <source>
        <dbReference type="SAM" id="SignalP"/>
    </source>
</evidence>
<gene>
    <name evidence="3" type="ORF">PNOK_0442900</name>
</gene>
<keyword evidence="1" id="KW-0732">Signal</keyword>
<accession>A0A286UJ42</accession>
<feature type="chain" id="PRO_5013615247" evidence="1">
    <location>
        <begin position="25"/>
        <end position="379"/>
    </location>
</feature>
<keyword evidence="4" id="KW-1185">Reference proteome</keyword>
<evidence type="ECO:0000313" key="3">
    <source>
        <dbReference type="EMBL" id="PAV19495.1"/>
    </source>
</evidence>
<dbReference type="InterPro" id="IPR013320">
    <property type="entry name" value="ConA-like_dom_sf"/>
</dbReference>